<dbReference type="InterPro" id="IPR025996">
    <property type="entry name" value="MT1864/Rv1816-like_C"/>
</dbReference>
<dbReference type="AlphaFoldDB" id="A0A934VQN5"/>
<feature type="domain" description="HTH tetR-type" evidence="5">
    <location>
        <begin position="9"/>
        <end position="69"/>
    </location>
</feature>
<accession>A0A934VQN5</accession>
<name>A0A934VQN5_9BACT</name>
<keyword evidence="1" id="KW-0805">Transcription regulation</keyword>
<dbReference type="PROSITE" id="PS50977">
    <property type="entry name" value="HTH_TETR_2"/>
    <property type="match status" value="1"/>
</dbReference>
<dbReference type="PANTHER" id="PTHR30055:SF220">
    <property type="entry name" value="TETR-FAMILY REGULATORY PROTEIN"/>
    <property type="match status" value="1"/>
</dbReference>
<dbReference type="InterPro" id="IPR001647">
    <property type="entry name" value="HTH_TetR"/>
</dbReference>
<dbReference type="RefSeq" id="WP_200354896.1">
    <property type="nucleotide sequence ID" value="NZ_JAENIL010000011.1"/>
</dbReference>
<keyword evidence="7" id="KW-1185">Reference proteome</keyword>
<protein>
    <submittedName>
        <fullName evidence="6">TetR/AcrR family transcriptional regulator</fullName>
    </submittedName>
</protein>
<dbReference type="InterPro" id="IPR036271">
    <property type="entry name" value="Tet_transcr_reg_TetR-rel_C_sf"/>
</dbReference>
<dbReference type="Proteomes" id="UP000617628">
    <property type="component" value="Unassembled WGS sequence"/>
</dbReference>
<evidence type="ECO:0000256" key="3">
    <source>
        <dbReference type="ARBA" id="ARBA00023163"/>
    </source>
</evidence>
<dbReference type="PANTHER" id="PTHR30055">
    <property type="entry name" value="HTH-TYPE TRANSCRIPTIONAL REGULATOR RUTR"/>
    <property type="match status" value="1"/>
</dbReference>
<evidence type="ECO:0000259" key="5">
    <source>
        <dbReference type="PROSITE" id="PS50977"/>
    </source>
</evidence>
<dbReference type="GO" id="GO:0003700">
    <property type="term" value="F:DNA-binding transcription factor activity"/>
    <property type="evidence" value="ECO:0007669"/>
    <property type="project" value="TreeGrafter"/>
</dbReference>
<comment type="caution">
    <text evidence="6">The sequence shown here is derived from an EMBL/GenBank/DDBJ whole genome shotgun (WGS) entry which is preliminary data.</text>
</comment>
<dbReference type="InterPro" id="IPR050109">
    <property type="entry name" value="HTH-type_TetR-like_transc_reg"/>
</dbReference>
<dbReference type="Gene3D" id="1.10.357.10">
    <property type="entry name" value="Tetracycline Repressor, domain 2"/>
    <property type="match status" value="1"/>
</dbReference>
<evidence type="ECO:0000313" key="6">
    <source>
        <dbReference type="EMBL" id="MBK1876679.1"/>
    </source>
</evidence>
<proteinExistence type="predicted"/>
<dbReference type="Pfam" id="PF13305">
    <property type="entry name" value="TetR_C_33"/>
    <property type="match status" value="1"/>
</dbReference>
<dbReference type="PRINTS" id="PR00455">
    <property type="entry name" value="HTHTETR"/>
</dbReference>
<evidence type="ECO:0000313" key="7">
    <source>
        <dbReference type="Proteomes" id="UP000617628"/>
    </source>
</evidence>
<reference evidence="6" key="1">
    <citation type="submission" date="2021-01" db="EMBL/GenBank/DDBJ databases">
        <title>Modified the classification status of verrucomicrobia.</title>
        <authorList>
            <person name="Feng X."/>
        </authorList>
    </citation>
    <scope>NUCLEOTIDE SEQUENCE</scope>
    <source>
        <strain evidence="6">KCTC 13126</strain>
    </source>
</reference>
<dbReference type="InterPro" id="IPR009057">
    <property type="entry name" value="Homeodomain-like_sf"/>
</dbReference>
<feature type="DNA-binding region" description="H-T-H motif" evidence="4">
    <location>
        <begin position="32"/>
        <end position="51"/>
    </location>
</feature>
<evidence type="ECO:0000256" key="1">
    <source>
        <dbReference type="ARBA" id="ARBA00023015"/>
    </source>
</evidence>
<dbReference type="SUPFAM" id="SSF46689">
    <property type="entry name" value="Homeodomain-like"/>
    <property type="match status" value="1"/>
</dbReference>
<keyword evidence="2 4" id="KW-0238">DNA-binding</keyword>
<organism evidence="6 7">
    <name type="scientific">Pelagicoccus mobilis</name>
    <dbReference type="NCBI Taxonomy" id="415221"/>
    <lineage>
        <taxon>Bacteria</taxon>
        <taxon>Pseudomonadati</taxon>
        <taxon>Verrucomicrobiota</taxon>
        <taxon>Opitutia</taxon>
        <taxon>Puniceicoccales</taxon>
        <taxon>Pelagicoccaceae</taxon>
        <taxon>Pelagicoccus</taxon>
    </lineage>
</organism>
<gene>
    <name evidence="6" type="ORF">JIN87_07355</name>
</gene>
<dbReference type="SUPFAM" id="SSF48498">
    <property type="entry name" value="Tetracyclin repressor-like, C-terminal domain"/>
    <property type="match status" value="1"/>
</dbReference>
<dbReference type="Pfam" id="PF00440">
    <property type="entry name" value="TetR_N"/>
    <property type="match status" value="1"/>
</dbReference>
<evidence type="ECO:0000256" key="4">
    <source>
        <dbReference type="PROSITE-ProRule" id="PRU00335"/>
    </source>
</evidence>
<dbReference type="GO" id="GO:0000976">
    <property type="term" value="F:transcription cis-regulatory region binding"/>
    <property type="evidence" value="ECO:0007669"/>
    <property type="project" value="TreeGrafter"/>
</dbReference>
<keyword evidence="3" id="KW-0804">Transcription</keyword>
<sequence length="201" mass="22021">MTKTSYHHGDLRNSLISAGLKVLREDGLDALSLRRVAREAEVSAAAPYRHFKDKQALLAAISETGFRKLRSMLVAANEDKPGDLDNSGTAYLAFAQQHPEQYRLMFTHNLMCADDVDQELKDSSANAFGALVETIEAGIKNGQIANTCSPNLALASWALIHGIAMLLIDGILGNGPYGELTPEEIRKLCQSYFRNGWKNVS</sequence>
<dbReference type="EMBL" id="JAENIL010000011">
    <property type="protein sequence ID" value="MBK1876679.1"/>
    <property type="molecule type" value="Genomic_DNA"/>
</dbReference>
<evidence type="ECO:0000256" key="2">
    <source>
        <dbReference type="ARBA" id="ARBA00023125"/>
    </source>
</evidence>